<feature type="compositionally biased region" description="Basic and acidic residues" evidence="1">
    <location>
        <begin position="197"/>
        <end position="213"/>
    </location>
</feature>
<dbReference type="OrthoDB" id="681742at2759"/>
<reference evidence="2" key="1">
    <citation type="submission" date="2020-05" db="EMBL/GenBank/DDBJ databases">
        <title>WGS assembly of Panicum virgatum.</title>
        <authorList>
            <person name="Lovell J.T."/>
            <person name="Jenkins J."/>
            <person name="Shu S."/>
            <person name="Juenger T.E."/>
            <person name="Schmutz J."/>
        </authorList>
    </citation>
    <scope>NUCLEOTIDE SEQUENCE</scope>
    <source>
        <strain evidence="2">AP13</strain>
    </source>
</reference>
<feature type="compositionally biased region" description="Polar residues" evidence="1">
    <location>
        <begin position="234"/>
        <end position="252"/>
    </location>
</feature>
<feature type="region of interest" description="Disordered" evidence="1">
    <location>
        <begin position="1"/>
        <end position="46"/>
    </location>
</feature>
<gene>
    <name evidence="2" type="ORF">PVAP13_7NG071700</name>
</gene>
<evidence type="ECO:0000256" key="1">
    <source>
        <dbReference type="SAM" id="MobiDB-lite"/>
    </source>
</evidence>
<sequence>MDSGESSGSCAATGSASSRRSTGRIAGASLRRSSRGGPSRRACSAPGRLPDWGHPLVMGWPESLDKHLVEGCLKVVQDGIYVTEYTGLFYVEVAKYIWAQTSMSISRTDLKARFEYFKGLWGRYHKLTRELARSPAGTSNEHIKKELESDKYKRMLQFEDQLAVIFIACDEYKSKPIAAYRTNIKCGNFSSTSSGKRRTDEESSRQVRQKSSEVHMPQSSQDGMTRLDNHKLKQQIQPKGVNSSWSTDTDQQSENHRSMSRGSASAAVMREQKYEQPTDYISALTNLDEHRCSASYFFFYSLALRDPVALSGFIAKKTYSSRRKYLNHLLDHHFVTLEPDKMNRWHELRVRELDAPVAPVDHACPRDSA</sequence>
<name>A0A8T0PTX8_PANVG</name>
<feature type="compositionally biased region" description="Low complexity" evidence="1">
    <location>
        <begin position="1"/>
        <end position="45"/>
    </location>
</feature>
<dbReference type="AlphaFoldDB" id="A0A8T0PTX8"/>
<organism evidence="2 3">
    <name type="scientific">Panicum virgatum</name>
    <name type="common">Blackwell switchgrass</name>
    <dbReference type="NCBI Taxonomy" id="38727"/>
    <lineage>
        <taxon>Eukaryota</taxon>
        <taxon>Viridiplantae</taxon>
        <taxon>Streptophyta</taxon>
        <taxon>Embryophyta</taxon>
        <taxon>Tracheophyta</taxon>
        <taxon>Spermatophyta</taxon>
        <taxon>Magnoliopsida</taxon>
        <taxon>Liliopsida</taxon>
        <taxon>Poales</taxon>
        <taxon>Poaceae</taxon>
        <taxon>PACMAD clade</taxon>
        <taxon>Panicoideae</taxon>
        <taxon>Panicodae</taxon>
        <taxon>Paniceae</taxon>
        <taxon>Panicinae</taxon>
        <taxon>Panicum</taxon>
        <taxon>Panicum sect. Hiantes</taxon>
    </lineage>
</organism>
<keyword evidence="3" id="KW-1185">Reference proteome</keyword>
<proteinExistence type="predicted"/>
<comment type="caution">
    <text evidence="2">The sequence shown here is derived from an EMBL/GenBank/DDBJ whole genome shotgun (WGS) entry which is preliminary data.</text>
</comment>
<dbReference type="Proteomes" id="UP000823388">
    <property type="component" value="Chromosome 7N"/>
</dbReference>
<evidence type="ECO:0000313" key="2">
    <source>
        <dbReference type="EMBL" id="KAG2564388.1"/>
    </source>
</evidence>
<feature type="region of interest" description="Disordered" evidence="1">
    <location>
        <begin position="189"/>
        <end position="267"/>
    </location>
</feature>
<evidence type="ECO:0000313" key="3">
    <source>
        <dbReference type="Proteomes" id="UP000823388"/>
    </source>
</evidence>
<dbReference type="EMBL" id="CM029050">
    <property type="protein sequence ID" value="KAG2564388.1"/>
    <property type="molecule type" value="Genomic_DNA"/>
</dbReference>
<protein>
    <submittedName>
        <fullName evidence="2">Uncharacterized protein</fullName>
    </submittedName>
</protein>
<accession>A0A8T0PTX8</accession>